<dbReference type="InterPro" id="IPR016024">
    <property type="entry name" value="ARM-type_fold"/>
</dbReference>
<dbReference type="SMART" id="SM00119">
    <property type="entry name" value="HECTc"/>
    <property type="match status" value="1"/>
</dbReference>
<dbReference type="GO" id="GO:0000209">
    <property type="term" value="P:protein polyubiquitination"/>
    <property type="evidence" value="ECO:0007669"/>
    <property type="project" value="TreeGrafter"/>
</dbReference>
<evidence type="ECO:0000256" key="6">
    <source>
        <dbReference type="PROSITE-ProRule" id="PRU00104"/>
    </source>
</evidence>
<evidence type="ECO:0000256" key="2">
    <source>
        <dbReference type="ARBA" id="ARBA00006331"/>
    </source>
</evidence>
<dbReference type="InterPro" id="IPR035983">
    <property type="entry name" value="Hect_E3_ubiquitin_ligase"/>
</dbReference>
<dbReference type="Gene3D" id="3.30.2160.10">
    <property type="entry name" value="Hect, E3 ligase catalytic domain"/>
    <property type="match status" value="1"/>
</dbReference>
<feature type="active site" description="Glycyl thioester intermediate" evidence="6">
    <location>
        <position position="619"/>
    </location>
</feature>
<gene>
    <name evidence="8" type="ORF">TVY486_1115120</name>
</gene>
<keyword evidence="5 6" id="KW-0833">Ubl conjugation pathway</keyword>
<evidence type="ECO:0000259" key="7">
    <source>
        <dbReference type="PROSITE" id="PS50237"/>
    </source>
</evidence>
<dbReference type="GO" id="GO:0061630">
    <property type="term" value="F:ubiquitin protein ligase activity"/>
    <property type="evidence" value="ECO:0007669"/>
    <property type="project" value="UniProtKB-EC"/>
</dbReference>
<evidence type="ECO:0000313" key="8">
    <source>
        <dbReference type="EMBL" id="CCC54028.1"/>
    </source>
</evidence>
<dbReference type="Pfam" id="PF25579">
    <property type="entry name" value="TPR_TRIP12_N"/>
    <property type="match status" value="1"/>
</dbReference>
<dbReference type="GO" id="GO:0043161">
    <property type="term" value="P:proteasome-mediated ubiquitin-dependent protein catabolic process"/>
    <property type="evidence" value="ECO:0007669"/>
    <property type="project" value="TreeGrafter"/>
</dbReference>
<name>G0U8U6_TRYVY</name>
<dbReference type="SUPFAM" id="SSF48371">
    <property type="entry name" value="ARM repeat"/>
    <property type="match status" value="1"/>
</dbReference>
<dbReference type="InterPro" id="IPR011989">
    <property type="entry name" value="ARM-like"/>
</dbReference>
<dbReference type="AlphaFoldDB" id="G0U8U6"/>
<dbReference type="SUPFAM" id="SSF56204">
    <property type="entry name" value="Hect, E3 ligase catalytic domain"/>
    <property type="match status" value="1"/>
</dbReference>
<keyword evidence="4 8" id="KW-0808">Transferase</keyword>
<dbReference type="Gene3D" id="3.30.2410.10">
    <property type="entry name" value="Hect, E3 ligase catalytic domain"/>
    <property type="match status" value="1"/>
</dbReference>
<dbReference type="PROSITE" id="PS50237">
    <property type="entry name" value="HECT"/>
    <property type="match status" value="1"/>
</dbReference>
<dbReference type="Gene3D" id="3.90.1750.10">
    <property type="entry name" value="Hect, E3 ligase catalytic domains"/>
    <property type="match status" value="1"/>
</dbReference>
<dbReference type="PANTHER" id="PTHR45670">
    <property type="entry name" value="E3 UBIQUITIN-PROTEIN LIGASE TRIP12"/>
    <property type="match status" value="1"/>
</dbReference>
<reference evidence="8" key="1">
    <citation type="journal article" date="2012" name="Proc. Natl. Acad. Sci. U.S.A.">
        <title>Antigenic diversity is generated by distinct evolutionary mechanisms in African trypanosome species.</title>
        <authorList>
            <person name="Jackson A.P."/>
            <person name="Berry A."/>
            <person name="Aslett M."/>
            <person name="Allison H.C."/>
            <person name="Burton P."/>
            <person name="Vavrova-Anderson J."/>
            <person name="Brown R."/>
            <person name="Browne H."/>
            <person name="Corton N."/>
            <person name="Hauser H."/>
            <person name="Gamble J."/>
            <person name="Gilderthorp R."/>
            <person name="Marcello L."/>
            <person name="McQuillan J."/>
            <person name="Otto T.D."/>
            <person name="Quail M.A."/>
            <person name="Sanders M.J."/>
            <person name="van Tonder A."/>
            <person name="Ginger M.L."/>
            <person name="Field M.C."/>
            <person name="Barry J.D."/>
            <person name="Hertz-Fowler C."/>
            <person name="Berriman M."/>
        </authorList>
    </citation>
    <scope>NUCLEOTIDE SEQUENCE</scope>
    <source>
        <strain evidence="8">Y486</strain>
    </source>
</reference>
<dbReference type="EC" id="2.3.2.26" evidence="3"/>
<accession>G0U8U6</accession>
<protein>
    <recommendedName>
        <fullName evidence="3">HECT-type E3 ubiquitin transferase</fullName>
        <ecNumber evidence="3">2.3.2.26</ecNumber>
    </recommendedName>
</protein>
<evidence type="ECO:0000256" key="3">
    <source>
        <dbReference type="ARBA" id="ARBA00012485"/>
    </source>
</evidence>
<dbReference type="EMBL" id="HE573027">
    <property type="protein sequence ID" value="CCC54028.1"/>
    <property type="molecule type" value="Genomic_DNA"/>
</dbReference>
<proteinExistence type="inferred from homology"/>
<evidence type="ECO:0000256" key="1">
    <source>
        <dbReference type="ARBA" id="ARBA00000885"/>
    </source>
</evidence>
<dbReference type="Pfam" id="PF00632">
    <property type="entry name" value="HECT"/>
    <property type="match status" value="1"/>
</dbReference>
<sequence>MEQFFSRLMMDSVGPIAHRRELKEITSARESLEADDEGQQIDGLAGLCNLLNMATPLTISAIRPSVFVPLLLNCMRKEHNIDLVLLAARALTYMVDAISSTVFVVVSEGGVEVLLTYLRDVKDIELLEQCMMCLEKITQNTTCASVVLEKGGVSALLMFVDFLSSASQRKAWSSVVAMCRRVSVINYQHNNKAMRHCSNFLLAGQHITTWAVNLAMDCNFLFSTSTRKYLFDVSFCGTQRSVVQMQENMDKYGIRDSLSAERQQNRIFRLHKEKKRVWRDKALACAMAIMGKKRMSGSVVLEFEYYNENGSGSGPTMEFYTLVSNELREIKLKLWRLSDEAPNDKYYQPHNGVYPQPVPESSPLLEKMESYFFFLGRFMARALLDKRILSIPLSNVVHKTLRGDSCGVYDLIDIDESLGKTILAFVQAARNGSDVVVMPHSTSACRVEDLGLDFTLPGKEFVELREGGATIPLIASNLADYCDLVTEYLLDKGVRRFVCALRRGFNDYIPLCALRMLSVSELREILNGHNKLVKIEDLEAHCQADHGYTMSCRHVRQLFEIIASFNEEEQNAFFHFLTGSSHLPVGGLASLQPKFTIVRKTSSDDKVREQDQLPSAMTCQNYLKLPAYDSKEQMEQKLRLALSEGCGAFLLT</sequence>
<dbReference type="Gene3D" id="1.25.10.10">
    <property type="entry name" value="Leucine-rich Repeat Variant"/>
    <property type="match status" value="1"/>
</dbReference>
<comment type="catalytic activity">
    <reaction evidence="1">
        <text>S-ubiquitinyl-[E2 ubiquitin-conjugating enzyme]-L-cysteine + [acceptor protein]-L-lysine = [E2 ubiquitin-conjugating enzyme]-L-cysteine + N(6)-ubiquitinyl-[acceptor protein]-L-lysine.</text>
        <dbReference type="EC" id="2.3.2.26"/>
    </reaction>
</comment>
<dbReference type="InterPro" id="IPR057948">
    <property type="entry name" value="TPR_TRIP12_N"/>
</dbReference>
<feature type="domain" description="HECT" evidence="7">
    <location>
        <begin position="292"/>
        <end position="652"/>
    </location>
</feature>
<dbReference type="VEuPathDB" id="TriTrypDB:TvY486_1115120"/>
<evidence type="ECO:0000256" key="4">
    <source>
        <dbReference type="ARBA" id="ARBA00022679"/>
    </source>
</evidence>
<dbReference type="InterPro" id="IPR045322">
    <property type="entry name" value="HECTD1/TRIP12-like"/>
</dbReference>
<dbReference type="PANTHER" id="PTHR45670:SF14">
    <property type="entry name" value="E3 UBIQUITIN-PROTEIN LIGASE TRIP12"/>
    <property type="match status" value="1"/>
</dbReference>
<organism evidence="8">
    <name type="scientific">Trypanosoma vivax (strain Y486)</name>
    <dbReference type="NCBI Taxonomy" id="1055687"/>
    <lineage>
        <taxon>Eukaryota</taxon>
        <taxon>Discoba</taxon>
        <taxon>Euglenozoa</taxon>
        <taxon>Kinetoplastea</taxon>
        <taxon>Metakinetoplastina</taxon>
        <taxon>Trypanosomatida</taxon>
        <taxon>Trypanosomatidae</taxon>
        <taxon>Trypanosoma</taxon>
        <taxon>Duttonella</taxon>
    </lineage>
</organism>
<evidence type="ECO:0000256" key="5">
    <source>
        <dbReference type="ARBA" id="ARBA00022786"/>
    </source>
</evidence>
<comment type="similarity">
    <text evidence="2">Belongs to the UPL family. K-HECT subfamily.</text>
</comment>
<dbReference type="InterPro" id="IPR000569">
    <property type="entry name" value="HECT_dom"/>
</dbReference>